<keyword evidence="1" id="KW-0732">Signal</keyword>
<sequence length="240" mass="27240">MMVKTITLAALAAVLSLTTAIQQQPMSPTANEVPGSLEVVADEPEKVEFLGYVNSTDLANADCPQFPRNGQDTKVGEVWEENPNDWYAQPLKWWNHRHAFEPGFCIETRFGWDKDTGRWFKANHLRDSATYSEWYLSDWASFGPDFGEGIVGWNADKARWQICRGDVPSCGGGSRFAMNKNECSRFKIKTGRVIIACKTYTNDNNRICGEKSRKHHGRKRCGTGRNSHYWFGTETGCWEN</sequence>
<evidence type="ECO:0000313" key="2">
    <source>
        <dbReference type="EMBL" id="EXU96630.1"/>
    </source>
</evidence>
<dbReference type="AlphaFoldDB" id="A0A014QU84"/>
<comment type="caution">
    <text evidence="2">The sequence shown here is derived from an EMBL/GenBank/DDBJ whole genome shotgun (WGS) entry which is preliminary data.</text>
</comment>
<dbReference type="Proteomes" id="UP000030151">
    <property type="component" value="Unassembled WGS sequence"/>
</dbReference>
<reference evidence="2 3" key="1">
    <citation type="submission" date="2014-02" db="EMBL/GenBank/DDBJ databases">
        <title>The genome sequence of the entomopathogenic fungus Metarhizium robertsii ARSEF 2575.</title>
        <authorList>
            <person name="Giuliano Garisto Donzelli B."/>
            <person name="Roe B.A."/>
            <person name="Macmil S.L."/>
            <person name="Krasnoff S.B."/>
            <person name="Gibson D.M."/>
        </authorList>
    </citation>
    <scope>NUCLEOTIDE SEQUENCE [LARGE SCALE GENOMIC DNA]</scope>
    <source>
        <strain evidence="2 3">ARSEF 2575</strain>
    </source>
</reference>
<feature type="chain" id="PRO_5001474980" evidence="1">
    <location>
        <begin position="21"/>
        <end position="240"/>
    </location>
</feature>
<protein>
    <submittedName>
        <fullName evidence="2">Uncharacterized protein</fullName>
    </submittedName>
</protein>
<name>A0A014QU84_9HYPO</name>
<dbReference type="EMBL" id="JELW01000047">
    <property type="protein sequence ID" value="EXU96630.1"/>
    <property type="molecule type" value="Genomic_DNA"/>
</dbReference>
<accession>A0A014QU84</accession>
<evidence type="ECO:0000256" key="1">
    <source>
        <dbReference type="SAM" id="SignalP"/>
    </source>
</evidence>
<dbReference type="HOGENOM" id="CLU_101068_0_0_1"/>
<proteinExistence type="predicted"/>
<evidence type="ECO:0000313" key="3">
    <source>
        <dbReference type="Proteomes" id="UP000030151"/>
    </source>
</evidence>
<dbReference type="OrthoDB" id="4933977at2759"/>
<gene>
    <name evidence="2" type="ORF">X797_010306</name>
</gene>
<feature type="signal peptide" evidence="1">
    <location>
        <begin position="1"/>
        <end position="20"/>
    </location>
</feature>
<organism evidence="2 3">
    <name type="scientific">Metarhizium robertsii</name>
    <dbReference type="NCBI Taxonomy" id="568076"/>
    <lineage>
        <taxon>Eukaryota</taxon>
        <taxon>Fungi</taxon>
        <taxon>Dikarya</taxon>
        <taxon>Ascomycota</taxon>
        <taxon>Pezizomycotina</taxon>
        <taxon>Sordariomycetes</taxon>
        <taxon>Hypocreomycetidae</taxon>
        <taxon>Hypocreales</taxon>
        <taxon>Clavicipitaceae</taxon>
        <taxon>Metarhizium</taxon>
    </lineage>
</organism>